<organism evidence="1 2">
    <name type="scientific">Viridothelium virens</name>
    <name type="common">Speckled blister lichen</name>
    <name type="synonym">Trypethelium virens</name>
    <dbReference type="NCBI Taxonomy" id="1048519"/>
    <lineage>
        <taxon>Eukaryota</taxon>
        <taxon>Fungi</taxon>
        <taxon>Dikarya</taxon>
        <taxon>Ascomycota</taxon>
        <taxon>Pezizomycotina</taxon>
        <taxon>Dothideomycetes</taxon>
        <taxon>Dothideomycetes incertae sedis</taxon>
        <taxon>Trypetheliales</taxon>
        <taxon>Trypetheliaceae</taxon>
        <taxon>Viridothelium</taxon>
    </lineage>
</organism>
<reference evidence="1" key="1">
    <citation type="journal article" date="2020" name="Stud. Mycol.">
        <title>101 Dothideomycetes genomes: a test case for predicting lifestyles and emergence of pathogens.</title>
        <authorList>
            <person name="Haridas S."/>
            <person name="Albert R."/>
            <person name="Binder M."/>
            <person name="Bloem J."/>
            <person name="Labutti K."/>
            <person name="Salamov A."/>
            <person name="Andreopoulos B."/>
            <person name="Baker S."/>
            <person name="Barry K."/>
            <person name="Bills G."/>
            <person name="Bluhm B."/>
            <person name="Cannon C."/>
            <person name="Castanera R."/>
            <person name="Culley D."/>
            <person name="Daum C."/>
            <person name="Ezra D."/>
            <person name="Gonzalez J."/>
            <person name="Henrissat B."/>
            <person name="Kuo A."/>
            <person name="Liang C."/>
            <person name="Lipzen A."/>
            <person name="Lutzoni F."/>
            <person name="Magnuson J."/>
            <person name="Mondo S."/>
            <person name="Nolan M."/>
            <person name="Ohm R."/>
            <person name="Pangilinan J."/>
            <person name="Park H.-J."/>
            <person name="Ramirez L."/>
            <person name="Alfaro M."/>
            <person name="Sun H."/>
            <person name="Tritt A."/>
            <person name="Yoshinaga Y."/>
            <person name="Zwiers L.-H."/>
            <person name="Turgeon B."/>
            <person name="Goodwin S."/>
            <person name="Spatafora J."/>
            <person name="Crous P."/>
            <person name="Grigoriev I."/>
        </authorList>
    </citation>
    <scope>NUCLEOTIDE SEQUENCE</scope>
    <source>
        <strain evidence="1">Tuck. ex Michener</strain>
    </source>
</reference>
<accession>A0A6A6HE39</accession>
<dbReference type="AlphaFoldDB" id="A0A6A6HE39"/>
<evidence type="ECO:0000313" key="1">
    <source>
        <dbReference type="EMBL" id="KAF2236394.1"/>
    </source>
</evidence>
<proteinExistence type="predicted"/>
<sequence length="229" mass="24796">MPSLSGTQPWIAVAWLRPILAGTQIGLKLRAKSPQTQTRANILAHSHKGSFASCCQQRGVEKGSRSFHLSRQTQHNLASAWPSVPGLTRASRERGAENETDISCPCCCCCLSPKLVVPSALFPFLHRCPPGTFRLLRSLPRHHNDCHHHRHPPSGHQRAACVRTHLLHPRTTTTAAASRCPACSHKPGRTLSISRCIFSLSPVGSTLVLSAAGPAATIAQDCISRHLCP</sequence>
<dbReference type="EMBL" id="ML991785">
    <property type="protein sequence ID" value="KAF2236394.1"/>
    <property type="molecule type" value="Genomic_DNA"/>
</dbReference>
<name>A0A6A6HE39_VIRVR</name>
<keyword evidence="2" id="KW-1185">Reference proteome</keyword>
<gene>
    <name evidence="1" type="ORF">EV356DRAFT_69706</name>
</gene>
<dbReference type="Proteomes" id="UP000800092">
    <property type="component" value="Unassembled WGS sequence"/>
</dbReference>
<protein>
    <submittedName>
        <fullName evidence="1">Uncharacterized protein</fullName>
    </submittedName>
</protein>
<evidence type="ECO:0000313" key="2">
    <source>
        <dbReference type="Proteomes" id="UP000800092"/>
    </source>
</evidence>